<reference evidence="2 3" key="1">
    <citation type="journal article" date="2018" name="Sci. Rep.">
        <title>Genomic signatures of local adaptation to the degree of environmental predictability in rotifers.</title>
        <authorList>
            <person name="Franch-Gras L."/>
            <person name="Hahn C."/>
            <person name="Garcia-Roger E.M."/>
            <person name="Carmona M.J."/>
            <person name="Serra M."/>
            <person name="Gomez A."/>
        </authorList>
    </citation>
    <scope>NUCLEOTIDE SEQUENCE [LARGE SCALE GENOMIC DNA]</scope>
    <source>
        <strain evidence="2">HYR1</strain>
    </source>
</reference>
<dbReference type="GO" id="GO:0016740">
    <property type="term" value="F:transferase activity"/>
    <property type="evidence" value="ECO:0007669"/>
    <property type="project" value="UniProtKB-KW"/>
</dbReference>
<keyword evidence="1" id="KW-0812">Transmembrane</keyword>
<organism evidence="2 3">
    <name type="scientific">Brachionus plicatilis</name>
    <name type="common">Marine rotifer</name>
    <name type="synonym">Brachionus muelleri</name>
    <dbReference type="NCBI Taxonomy" id="10195"/>
    <lineage>
        <taxon>Eukaryota</taxon>
        <taxon>Metazoa</taxon>
        <taxon>Spiralia</taxon>
        <taxon>Gnathifera</taxon>
        <taxon>Rotifera</taxon>
        <taxon>Eurotatoria</taxon>
        <taxon>Monogononta</taxon>
        <taxon>Pseudotrocha</taxon>
        <taxon>Ploima</taxon>
        <taxon>Brachionidae</taxon>
        <taxon>Brachionus</taxon>
    </lineage>
</organism>
<sequence length="206" mass="23882">MGEKMCLAYLNDKKQNEIAKLLGVSSKCASSTKKRYEETDLTFGNQKLATDFNSKTHWVRISKSSFLTTVEAQSLFFWRNLIKKLKNFGVAHMTKGEIFLLDSCLFGPILLLLNQYFSYVIPELIVLCFALIFATIDLLKYCSKITPVTSTFRILTKIFPNFFVFLLFRYKKQHLFLYSVCNAFIIQLFDKSFKIDIFTVDCSKIT</sequence>
<evidence type="ECO:0000313" key="3">
    <source>
        <dbReference type="Proteomes" id="UP000276133"/>
    </source>
</evidence>
<dbReference type="Proteomes" id="UP000276133">
    <property type="component" value="Unassembled WGS sequence"/>
</dbReference>
<comment type="caution">
    <text evidence="2">The sequence shown here is derived from an EMBL/GenBank/DDBJ whole genome shotgun (WGS) entry which is preliminary data.</text>
</comment>
<keyword evidence="1" id="KW-1133">Transmembrane helix</keyword>
<keyword evidence="3" id="KW-1185">Reference proteome</keyword>
<dbReference type="STRING" id="10195.A0A3M7RRW7"/>
<dbReference type="AlphaFoldDB" id="A0A3M7RRW7"/>
<gene>
    <name evidence="2" type="ORF">BpHYR1_018998</name>
</gene>
<dbReference type="OrthoDB" id="196717at2759"/>
<keyword evidence="1" id="KW-0472">Membrane</keyword>
<feature type="transmembrane region" description="Helical" evidence="1">
    <location>
        <begin position="154"/>
        <end position="170"/>
    </location>
</feature>
<dbReference type="EMBL" id="REGN01002807">
    <property type="protein sequence ID" value="RNA26077.1"/>
    <property type="molecule type" value="Genomic_DNA"/>
</dbReference>
<name>A0A3M7RRW7_BRAPC</name>
<keyword evidence="2" id="KW-0808">Transferase</keyword>
<evidence type="ECO:0000256" key="1">
    <source>
        <dbReference type="SAM" id="Phobius"/>
    </source>
</evidence>
<protein>
    <submittedName>
        <fullName evidence="2">Cholinephosphotransferase 1 isoform X2</fullName>
    </submittedName>
</protein>
<proteinExistence type="predicted"/>
<evidence type="ECO:0000313" key="2">
    <source>
        <dbReference type="EMBL" id="RNA26077.1"/>
    </source>
</evidence>
<feature type="transmembrane region" description="Helical" evidence="1">
    <location>
        <begin position="124"/>
        <end position="142"/>
    </location>
</feature>
<accession>A0A3M7RRW7</accession>